<sequence>MNHTFGEIDDFYWFTHIEDKDLSIMTHRPSLNDKLSGFWNQHEISDYIRVSYRYWPTCADLFFE</sequence>
<dbReference type="PIR" id="S28486">
    <property type="entry name" value="S28486"/>
</dbReference>
<evidence type="ECO:0000313" key="1">
    <source>
        <dbReference type="EMBL" id="CAA42152.1"/>
    </source>
</evidence>
<name>Q07030_VIBCL</name>
<reference evidence="1" key="2">
    <citation type="journal article" date="1995" name="Gene">
        <title>Putative O-antigen transport genes within the rfb region of Vibrio cholerae O1 are homologous to those for capsule transport.</title>
        <authorList>
            <person name="Manning P.A."/>
            <person name="Stroeher U.H."/>
            <person name="Karageorgos L.E."/>
            <person name="Morona R."/>
        </authorList>
    </citation>
    <scope>NUCLEOTIDE SEQUENCE</scope>
    <source>
        <strain evidence="1">017</strain>
    </source>
</reference>
<reference evidence="1" key="1">
    <citation type="journal article" date="1992" name="Proc. Natl. Acad. Sci. U.S.A.">
        <title>Serotype conversion in Vibrio cholerae O1.</title>
        <authorList>
            <person name="Stroeher U.H."/>
            <person name="Karageorgos L.E."/>
            <person name="Morona R."/>
            <person name="Manning P.A."/>
        </authorList>
    </citation>
    <scope>NUCLEOTIDE SEQUENCE</scope>
    <source>
        <strain evidence="1">017</strain>
    </source>
</reference>
<dbReference type="AlphaFoldDB" id="Q07030"/>
<organism evidence="1">
    <name type="scientific">Vibrio cholerae</name>
    <dbReference type="NCBI Taxonomy" id="666"/>
    <lineage>
        <taxon>Bacteria</taxon>
        <taxon>Pseudomonadati</taxon>
        <taxon>Pseudomonadota</taxon>
        <taxon>Gammaproteobacteria</taxon>
        <taxon>Vibrionales</taxon>
        <taxon>Vibrionaceae</taxon>
        <taxon>Vibrio</taxon>
    </lineage>
</organism>
<proteinExistence type="predicted"/>
<accession>Q07030</accession>
<protein>
    <submittedName>
        <fullName evidence="1">V.cholerae, genes for rfbA-rfbT, ompX, orf1-3</fullName>
    </submittedName>
</protein>
<dbReference type="EMBL" id="X59554">
    <property type="protein sequence ID" value="CAA42152.1"/>
    <property type="molecule type" value="Genomic_DNA"/>
</dbReference>